<keyword evidence="2" id="KW-1185">Reference proteome</keyword>
<gene>
    <name evidence="1" type="ORF">THIOM_003491</name>
</gene>
<dbReference type="EMBL" id="LUTY01002113">
    <property type="protein sequence ID" value="OAD20783.1"/>
    <property type="molecule type" value="Genomic_DNA"/>
</dbReference>
<evidence type="ECO:0000313" key="1">
    <source>
        <dbReference type="EMBL" id="OAD20783.1"/>
    </source>
</evidence>
<proteinExistence type="predicted"/>
<dbReference type="AlphaFoldDB" id="A0A176RYB6"/>
<accession>A0A176RYB6</accession>
<evidence type="ECO:0000313" key="2">
    <source>
        <dbReference type="Proteomes" id="UP000076962"/>
    </source>
</evidence>
<reference evidence="1 2" key="1">
    <citation type="submission" date="2016-05" db="EMBL/GenBank/DDBJ databases">
        <title>Single-cell genome of chain-forming Candidatus Thiomargarita nelsonii and comparison to other large sulfur-oxidizing bacteria.</title>
        <authorList>
            <person name="Winkel M."/>
            <person name="Salman V."/>
            <person name="Woyke T."/>
            <person name="Schulz-Vogt H."/>
            <person name="Richter M."/>
            <person name="Flood B."/>
            <person name="Bailey J."/>
            <person name="Amann R."/>
            <person name="Mussmann M."/>
        </authorList>
    </citation>
    <scope>NUCLEOTIDE SEQUENCE [LARGE SCALE GENOMIC DNA]</scope>
    <source>
        <strain evidence="1 2">THI036</strain>
    </source>
</reference>
<comment type="caution">
    <text evidence="1">The sequence shown here is derived from an EMBL/GenBank/DDBJ whole genome shotgun (WGS) entry which is preliminary data.</text>
</comment>
<sequence>MALIQDKRCPILRILATFLKELALSRCQRFDLSYSSLAKKLVINSAVILSEIDHKVSTVFLLAATYKA</sequence>
<organism evidence="1 2">
    <name type="scientific">Candidatus Thiomargarita nelsonii</name>
    <dbReference type="NCBI Taxonomy" id="1003181"/>
    <lineage>
        <taxon>Bacteria</taxon>
        <taxon>Pseudomonadati</taxon>
        <taxon>Pseudomonadota</taxon>
        <taxon>Gammaproteobacteria</taxon>
        <taxon>Thiotrichales</taxon>
        <taxon>Thiotrichaceae</taxon>
        <taxon>Thiomargarita</taxon>
    </lineage>
</organism>
<protein>
    <submittedName>
        <fullName evidence="1">Uncharacterized protein</fullName>
    </submittedName>
</protein>
<dbReference type="Proteomes" id="UP000076962">
    <property type="component" value="Unassembled WGS sequence"/>
</dbReference>
<name>A0A176RYB6_9GAMM</name>